<evidence type="ECO:0000313" key="3">
    <source>
        <dbReference type="Proteomes" id="UP000693738"/>
    </source>
</evidence>
<name>A0A8J2IM41_FUSEQ</name>
<dbReference type="GO" id="GO:0051082">
    <property type="term" value="F:unfolded protein binding"/>
    <property type="evidence" value="ECO:0007669"/>
    <property type="project" value="TreeGrafter"/>
</dbReference>
<dbReference type="GO" id="GO:0010257">
    <property type="term" value="P:NADH dehydrogenase complex assembly"/>
    <property type="evidence" value="ECO:0007669"/>
    <property type="project" value="TreeGrafter"/>
</dbReference>
<protein>
    <recommendedName>
        <fullName evidence="1">NADH:ubiquinone oxidoreductase intermediate-associated protein 30 domain-containing protein</fullName>
    </recommendedName>
</protein>
<dbReference type="EMBL" id="CAJSTJ010000119">
    <property type="protein sequence ID" value="CAG7557597.1"/>
    <property type="molecule type" value="Genomic_DNA"/>
</dbReference>
<dbReference type="Pfam" id="PF08547">
    <property type="entry name" value="CIA30"/>
    <property type="match status" value="1"/>
</dbReference>
<evidence type="ECO:0000259" key="1">
    <source>
        <dbReference type="Pfam" id="PF08547"/>
    </source>
</evidence>
<organism evidence="2 3">
    <name type="scientific">Fusarium equiseti</name>
    <name type="common">Fusarium scirpi</name>
    <dbReference type="NCBI Taxonomy" id="61235"/>
    <lineage>
        <taxon>Eukaryota</taxon>
        <taxon>Fungi</taxon>
        <taxon>Dikarya</taxon>
        <taxon>Ascomycota</taxon>
        <taxon>Pezizomycotina</taxon>
        <taxon>Sordariomycetes</taxon>
        <taxon>Hypocreomycetidae</taxon>
        <taxon>Hypocreales</taxon>
        <taxon>Nectriaceae</taxon>
        <taxon>Fusarium</taxon>
        <taxon>Fusarium incarnatum-equiseti species complex</taxon>
    </lineage>
</organism>
<dbReference type="InterPro" id="IPR039131">
    <property type="entry name" value="NDUFAF1"/>
</dbReference>
<dbReference type="Proteomes" id="UP000693738">
    <property type="component" value="Unassembled WGS sequence"/>
</dbReference>
<dbReference type="PANTHER" id="PTHR13194">
    <property type="entry name" value="COMPLEX I INTERMEDIATE-ASSOCIATED PROTEIN 30"/>
    <property type="match status" value="1"/>
</dbReference>
<reference evidence="2" key="1">
    <citation type="submission" date="2021-05" db="EMBL/GenBank/DDBJ databases">
        <authorList>
            <person name="Khan N."/>
        </authorList>
    </citation>
    <scope>NUCLEOTIDE SEQUENCE</scope>
</reference>
<comment type="caution">
    <text evidence="2">The sequence shown here is derived from an EMBL/GenBank/DDBJ whole genome shotgun (WGS) entry which is preliminary data.</text>
</comment>
<sequence length="233" mass="25771">MQCSLCNNLSRMHIPNIAIAALALFSPWDKSIWTASDDTVRGGISQSYFDVLEPHTHENPFSHTIAKFYGHLDHETLGGSGFASQRTIDGLPVTDLTGYDRLLLEIPYSDGKIYTINIRDSGDQKDGSTLNWAYDFQIPATKVSEGFIELTQVVIYFKDLVPTVRGTIQKDAKPLDLSNVVGASIMIRSFETVQQGDFELRIKSVTALGQKCEAPKVEVSCESLCGKKIEIAH</sequence>
<evidence type="ECO:0000313" key="2">
    <source>
        <dbReference type="EMBL" id="CAG7557597.1"/>
    </source>
</evidence>
<proteinExistence type="predicted"/>
<accession>A0A8J2IM41</accession>
<dbReference type="PANTHER" id="PTHR13194:SF19">
    <property type="entry name" value="NAD(P)-BINDING ROSSMANN-FOLD SUPERFAMILY PROTEIN"/>
    <property type="match status" value="1"/>
</dbReference>
<dbReference type="AlphaFoldDB" id="A0A8J2IM41"/>
<feature type="domain" description="NADH:ubiquinone oxidoreductase intermediate-associated protein 30" evidence="1">
    <location>
        <begin position="31"/>
        <end position="202"/>
    </location>
</feature>
<gene>
    <name evidence="2" type="ORF">FEQUK3_LOCUS3313</name>
</gene>
<dbReference type="InterPro" id="IPR013857">
    <property type="entry name" value="NADH-UbQ_OxRdtase-assoc_prot30"/>
</dbReference>